<sequence length="239" mass="25172">MNMKTHLPSIACAILLTGGANAAVTYAYDIDDVGAAGTLLSTDGWAGTDINNWITNNFNGNLYARNANDGDNTITRMNDGGFSYSIPASSTSVILEIDVRSGANFWTAGISNGTSTVLAIGSDFNQNNKFFIQDGGTRRYEAGTGATADSYNTLRLEFDLVNGTADLILNPESDNTLLIDDVALSTTGGDLAGADSLYIRTASRYAGPGEIRITAVPEPTSSALAALGLFGFCLRRRRA</sequence>
<protein>
    <submittedName>
        <fullName evidence="3">PEP-CTERM protein-sorting domain-containing protein/MYXO-CTERM domain-containing protein</fullName>
    </submittedName>
</protein>
<evidence type="ECO:0000313" key="3">
    <source>
        <dbReference type="EMBL" id="SHJ61992.1"/>
    </source>
</evidence>
<evidence type="ECO:0000259" key="2">
    <source>
        <dbReference type="Pfam" id="PF07589"/>
    </source>
</evidence>
<keyword evidence="4" id="KW-1185">Reference proteome</keyword>
<reference evidence="3 4" key="1">
    <citation type="submission" date="2016-11" db="EMBL/GenBank/DDBJ databases">
        <authorList>
            <person name="Jaros S."/>
            <person name="Januszkiewicz K."/>
            <person name="Wedrychowicz H."/>
        </authorList>
    </citation>
    <scope>NUCLEOTIDE SEQUENCE [LARGE SCALE GENOMIC DNA]</scope>
    <source>
        <strain evidence="3 4">DSM 18772</strain>
    </source>
</reference>
<accession>A0A1M6KSY1</accession>
<feature type="domain" description="Ice-binding protein C-terminal" evidence="2">
    <location>
        <begin position="215"/>
        <end position="237"/>
    </location>
</feature>
<dbReference type="InterPro" id="IPR013424">
    <property type="entry name" value="Ice-binding_C"/>
</dbReference>
<feature type="signal peptide" evidence="1">
    <location>
        <begin position="1"/>
        <end position="22"/>
    </location>
</feature>
<evidence type="ECO:0000313" key="4">
    <source>
        <dbReference type="Proteomes" id="UP000184510"/>
    </source>
</evidence>
<gene>
    <name evidence="3" type="ORF">SAMN02745181_2195</name>
</gene>
<dbReference type="AlphaFoldDB" id="A0A1M6KSY1"/>
<dbReference type="InParanoid" id="A0A1M6KSY1"/>
<feature type="chain" id="PRO_5012138565" evidence="1">
    <location>
        <begin position="23"/>
        <end position="239"/>
    </location>
</feature>
<evidence type="ECO:0000256" key="1">
    <source>
        <dbReference type="SAM" id="SignalP"/>
    </source>
</evidence>
<dbReference type="STRING" id="1123071.SAMN02745181_2195"/>
<keyword evidence="1" id="KW-0732">Signal</keyword>
<dbReference type="Proteomes" id="UP000184510">
    <property type="component" value="Unassembled WGS sequence"/>
</dbReference>
<dbReference type="EMBL" id="FQYR01000004">
    <property type="protein sequence ID" value="SHJ61992.1"/>
    <property type="molecule type" value="Genomic_DNA"/>
</dbReference>
<proteinExistence type="predicted"/>
<dbReference type="Pfam" id="PF07589">
    <property type="entry name" value="PEP-CTERM"/>
    <property type="match status" value="1"/>
</dbReference>
<organism evidence="3 4">
    <name type="scientific">Rubritalea squalenifaciens DSM 18772</name>
    <dbReference type="NCBI Taxonomy" id="1123071"/>
    <lineage>
        <taxon>Bacteria</taxon>
        <taxon>Pseudomonadati</taxon>
        <taxon>Verrucomicrobiota</taxon>
        <taxon>Verrucomicrobiia</taxon>
        <taxon>Verrucomicrobiales</taxon>
        <taxon>Rubritaleaceae</taxon>
        <taxon>Rubritalea</taxon>
    </lineage>
</organism>
<name>A0A1M6KSY1_9BACT</name>
<dbReference type="NCBIfam" id="TIGR02595">
    <property type="entry name" value="PEP_CTERM"/>
    <property type="match status" value="1"/>
</dbReference>